<dbReference type="Gene3D" id="1.20.5.170">
    <property type="match status" value="1"/>
</dbReference>
<dbReference type="InterPro" id="IPR046347">
    <property type="entry name" value="bZIP_sf"/>
</dbReference>
<reference evidence="9" key="1">
    <citation type="submission" date="2025-08" db="UniProtKB">
        <authorList>
            <consortium name="RefSeq"/>
        </authorList>
    </citation>
    <scope>IDENTIFICATION</scope>
</reference>
<dbReference type="KEGG" id="egu:105046034"/>
<keyword evidence="8" id="KW-1185">Reference proteome</keyword>
<dbReference type="PANTHER" id="PTHR45764:SF76">
    <property type="entry name" value="OS02G0132500 PROTEIN"/>
    <property type="match status" value="1"/>
</dbReference>
<evidence type="ECO:0000256" key="2">
    <source>
        <dbReference type="ARBA" id="ARBA00023015"/>
    </source>
</evidence>
<evidence type="ECO:0000259" key="7">
    <source>
        <dbReference type="PROSITE" id="PS50217"/>
    </source>
</evidence>
<dbReference type="AlphaFoldDB" id="A0A6I9R9L6"/>
<dbReference type="OrthoDB" id="551672at2759"/>
<dbReference type="PROSITE" id="PS50217">
    <property type="entry name" value="BZIP"/>
    <property type="match status" value="1"/>
</dbReference>
<name>A0A6I9R9L6_ELAGV</name>
<dbReference type="PROSITE" id="PS00036">
    <property type="entry name" value="BZIP_BASIC"/>
    <property type="match status" value="1"/>
</dbReference>
<dbReference type="SMART" id="SM00338">
    <property type="entry name" value="BRLZ"/>
    <property type="match status" value="1"/>
</dbReference>
<dbReference type="Pfam" id="PF00170">
    <property type="entry name" value="bZIP_1"/>
    <property type="match status" value="1"/>
</dbReference>
<evidence type="ECO:0000256" key="4">
    <source>
        <dbReference type="ARBA" id="ARBA00023163"/>
    </source>
</evidence>
<keyword evidence="4" id="KW-0804">Transcription</keyword>
<evidence type="ECO:0000313" key="9">
    <source>
        <dbReference type="RefSeq" id="XP_010922822.1"/>
    </source>
</evidence>
<dbReference type="InterPro" id="IPR004827">
    <property type="entry name" value="bZIP"/>
</dbReference>
<sequence length="159" mass="17517">MSMTSSSGTSSGSSGLLLPGSEAAAFDQKKQKRMLSNRESARRSRMRKQKHLDDLRTQVSQLRQQGGRILAALNHTTKQYVGVETENSVLRTQMMELTSRLNSLHEILHFLNGGDLSSSHGLLSACEGPQIADGFGNPCNSVYMSQPIMASADMLQYYY</sequence>
<protein>
    <submittedName>
        <fullName evidence="9">BZIP transcription factor 11</fullName>
    </submittedName>
</protein>
<dbReference type="GO" id="GO:0046982">
    <property type="term" value="F:protein heterodimerization activity"/>
    <property type="evidence" value="ECO:0007669"/>
    <property type="project" value="UniProtKB-ARBA"/>
</dbReference>
<dbReference type="CDD" id="cd14702">
    <property type="entry name" value="bZIP_plant_GBF1"/>
    <property type="match status" value="1"/>
</dbReference>
<evidence type="ECO:0000256" key="5">
    <source>
        <dbReference type="ARBA" id="ARBA00023242"/>
    </source>
</evidence>
<feature type="domain" description="BZIP" evidence="7">
    <location>
        <begin position="27"/>
        <end position="90"/>
    </location>
</feature>
<gene>
    <name evidence="9" type="primary">LOC105046034</name>
</gene>
<organism evidence="8 9">
    <name type="scientific">Elaeis guineensis var. tenera</name>
    <name type="common">Oil palm</name>
    <dbReference type="NCBI Taxonomy" id="51953"/>
    <lineage>
        <taxon>Eukaryota</taxon>
        <taxon>Viridiplantae</taxon>
        <taxon>Streptophyta</taxon>
        <taxon>Embryophyta</taxon>
        <taxon>Tracheophyta</taxon>
        <taxon>Spermatophyta</taxon>
        <taxon>Magnoliopsida</taxon>
        <taxon>Liliopsida</taxon>
        <taxon>Arecaceae</taxon>
        <taxon>Arecoideae</taxon>
        <taxon>Cocoseae</taxon>
        <taxon>Elaeidinae</taxon>
        <taxon>Elaeis</taxon>
    </lineage>
</organism>
<keyword evidence="3" id="KW-0238">DNA-binding</keyword>
<evidence type="ECO:0000256" key="6">
    <source>
        <dbReference type="SAM" id="MobiDB-lite"/>
    </source>
</evidence>
<proteinExistence type="predicted"/>
<dbReference type="FunCoup" id="A0A6I9R9L6">
    <property type="interactions" value="1400"/>
</dbReference>
<dbReference type="GO" id="GO:0005634">
    <property type="term" value="C:nucleus"/>
    <property type="evidence" value="ECO:0007669"/>
    <property type="project" value="UniProtKB-SubCell"/>
</dbReference>
<dbReference type="SUPFAM" id="SSF57959">
    <property type="entry name" value="Leucine zipper domain"/>
    <property type="match status" value="1"/>
</dbReference>
<dbReference type="GO" id="GO:0003700">
    <property type="term" value="F:DNA-binding transcription factor activity"/>
    <property type="evidence" value="ECO:0007669"/>
    <property type="project" value="InterPro"/>
</dbReference>
<feature type="region of interest" description="Disordered" evidence="6">
    <location>
        <begin position="1"/>
        <end position="55"/>
    </location>
</feature>
<evidence type="ECO:0000256" key="1">
    <source>
        <dbReference type="ARBA" id="ARBA00004123"/>
    </source>
</evidence>
<dbReference type="GO" id="GO:0000976">
    <property type="term" value="F:transcription cis-regulatory region binding"/>
    <property type="evidence" value="ECO:0007669"/>
    <property type="project" value="TreeGrafter"/>
</dbReference>
<keyword evidence="2" id="KW-0805">Transcription regulation</keyword>
<dbReference type="RefSeq" id="XP_010922822.1">
    <property type="nucleotide sequence ID" value="XM_010924520.3"/>
</dbReference>
<dbReference type="GO" id="GO:0045893">
    <property type="term" value="P:positive regulation of DNA-templated transcription"/>
    <property type="evidence" value="ECO:0007669"/>
    <property type="project" value="TreeGrafter"/>
</dbReference>
<dbReference type="InParanoid" id="A0A6I9R9L6"/>
<dbReference type="PANTHER" id="PTHR45764">
    <property type="entry name" value="BZIP TRANSCRIPTION FACTOR 44"/>
    <property type="match status" value="1"/>
</dbReference>
<accession>A0A6I9R9L6</accession>
<comment type="subcellular location">
    <subcellularLocation>
        <location evidence="1">Nucleus</location>
    </subcellularLocation>
</comment>
<evidence type="ECO:0000313" key="8">
    <source>
        <dbReference type="Proteomes" id="UP000504607"/>
    </source>
</evidence>
<keyword evidence="5" id="KW-0539">Nucleus</keyword>
<dbReference type="FunFam" id="1.20.5.170:FF:000020">
    <property type="entry name" value="BZIP transcription factor"/>
    <property type="match status" value="1"/>
</dbReference>
<dbReference type="InterPro" id="IPR045314">
    <property type="entry name" value="bZIP_plant_GBF1"/>
</dbReference>
<dbReference type="Proteomes" id="UP000504607">
    <property type="component" value="Chromosome 1"/>
</dbReference>
<dbReference type="GeneID" id="105046034"/>
<evidence type="ECO:0000256" key="3">
    <source>
        <dbReference type="ARBA" id="ARBA00023125"/>
    </source>
</evidence>
<feature type="compositionally biased region" description="Low complexity" evidence="6">
    <location>
        <begin position="1"/>
        <end position="21"/>
    </location>
</feature>